<dbReference type="OMA" id="EQMERNE"/>
<reference evidence="3 4" key="1">
    <citation type="journal article" date="2012" name="G3 (Bethesda)">
        <title>Pichia sorbitophila, an interspecies yeast hybrid reveals early steps of genome resolution following polyploidization.</title>
        <authorList>
            <person name="Leh Louis V."/>
            <person name="Despons L."/>
            <person name="Friedrich A."/>
            <person name="Martin T."/>
            <person name="Durrens P."/>
            <person name="Casaregola S."/>
            <person name="Neuveglise C."/>
            <person name="Fairhead C."/>
            <person name="Marck C."/>
            <person name="Cruz J.A."/>
            <person name="Straub M.L."/>
            <person name="Kugler V."/>
            <person name="Sacerdot C."/>
            <person name="Uzunov Z."/>
            <person name="Thierry A."/>
            <person name="Weiss S."/>
            <person name="Bleykasten C."/>
            <person name="De Montigny J."/>
            <person name="Jacques N."/>
            <person name="Jung P."/>
            <person name="Lemaire M."/>
            <person name="Mallet S."/>
            <person name="Morel G."/>
            <person name="Richard G.F."/>
            <person name="Sarkar A."/>
            <person name="Savel G."/>
            <person name="Schacherer J."/>
            <person name="Seret M.L."/>
            <person name="Talla E."/>
            <person name="Samson G."/>
            <person name="Jubin C."/>
            <person name="Poulain J."/>
            <person name="Vacherie B."/>
            <person name="Barbe V."/>
            <person name="Pelletier E."/>
            <person name="Sherman D.J."/>
            <person name="Westhof E."/>
            <person name="Weissenbach J."/>
            <person name="Baret P.V."/>
            <person name="Wincker P."/>
            <person name="Gaillardin C."/>
            <person name="Dujon B."/>
            <person name="Souciet J.L."/>
        </authorList>
    </citation>
    <scope>NUCLEOTIDE SEQUENCE [LARGE SCALE GENOMIC DNA]</scope>
    <source>
        <strain evidence="4">ATCC MYA-4447 / BCRC 22081 / CBS 7064 / NBRC 10061 / NRRL Y-12695</strain>
    </source>
</reference>
<keyword evidence="1" id="KW-0175">Coiled coil</keyword>
<feature type="coiled-coil region" evidence="1">
    <location>
        <begin position="245"/>
        <end position="286"/>
    </location>
</feature>
<dbReference type="AlphaFoldDB" id="G8YRK2"/>
<evidence type="ECO:0000256" key="1">
    <source>
        <dbReference type="SAM" id="Coils"/>
    </source>
</evidence>
<feature type="compositionally biased region" description="Low complexity" evidence="2">
    <location>
        <begin position="81"/>
        <end position="90"/>
    </location>
</feature>
<evidence type="ECO:0000313" key="3">
    <source>
        <dbReference type="EMBL" id="CCE78189.1"/>
    </source>
</evidence>
<accession>G8YRK2</accession>
<keyword evidence="4" id="KW-1185">Reference proteome</keyword>
<gene>
    <name evidence="3" type="primary">Piso0_000806</name>
    <name evidence="3" type="ORF">GNLVRS01_PISO0C04424g</name>
</gene>
<proteinExistence type="predicted"/>
<organism evidence="3 4">
    <name type="scientific">Pichia sorbitophila (strain ATCC MYA-4447 / BCRC 22081 / CBS 7064 / NBRC 10061 / NRRL Y-12695)</name>
    <name type="common">Hybrid yeast</name>
    <dbReference type="NCBI Taxonomy" id="559304"/>
    <lineage>
        <taxon>Eukaryota</taxon>
        <taxon>Fungi</taxon>
        <taxon>Dikarya</taxon>
        <taxon>Ascomycota</taxon>
        <taxon>Saccharomycotina</taxon>
        <taxon>Pichiomycetes</taxon>
        <taxon>Debaryomycetaceae</taxon>
        <taxon>Millerozyma</taxon>
    </lineage>
</organism>
<feature type="region of interest" description="Disordered" evidence="2">
    <location>
        <begin position="212"/>
        <end position="231"/>
    </location>
</feature>
<dbReference type="HOGENOM" id="CLU_966798_0_0_1"/>
<feature type="region of interest" description="Disordered" evidence="2">
    <location>
        <begin position="75"/>
        <end position="96"/>
    </location>
</feature>
<protein>
    <submittedName>
        <fullName evidence="3">Piso0_000806 protein</fullName>
    </submittedName>
</protein>
<evidence type="ECO:0000256" key="2">
    <source>
        <dbReference type="SAM" id="MobiDB-lite"/>
    </source>
</evidence>
<sequence>MSKPSNSKLTLLDIEDDSEPEQMLDSVTVPKAEVKVTSGKGLFKKKGFKKSAVSQKRTREKFDDLDLQEDEIVVADKSKLSRSSPKPSVSSEEKRKVLDRYIRKAGNSDLNADNVTPDTEENSIHRMTGVDVEAVALEEEEENDGEAKVYETLSHKKALKNQAFPADDDISYNTNESIFVDDGVLDVSNTKNSLRENLDEVYYDMELDIKGGSPTDSEHETFSAGSESSRAAPKLIEPITLEKCLENLRINLASASSDIKTLGDEKKDIESQLEQITIKKRNLISQLK</sequence>
<dbReference type="EMBL" id="FO082057">
    <property type="protein sequence ID" value="CCE78189.1"/>
    <property type="molecule type" value="Genomic_DNA"/>
</dbReference>
<evidence type="ECO:0000313" key="4">
    <source>
        <dbReference type="Proteomes" id="UP000005222"/>
    </source>
</evidence>
<name>G8YRK2_PICSO</name>
<dbReference type="InParanoid" id="G8YRK2"/>
<dbReference type="Proteomes" id="UP000005222">
    <property type="component" value="Chromosome C"/>
</dbReference>
<feature type="region of interest" description="Disordered" evidence="2">
    <location>
        <begin position="1"/>
        <end position="21"/>
    </location>
</feature>